<evidence type="ECO:0000313" key="3">
    <source>
        <dbReference type="Proteomes" id="UP000823775"/>
    </source>
</evidence>
<keyword evidence="3" id="KW-1185">Reference proteome</keyword>
<comment type="caution">
    <text evidence="2">The sequence shown here is derived from an EMBL/GenBank/DDBJ whole genome shotgun (WGS) entry which is preliminary data.</text>
</comment>
<name>A0ABS8WTH8_DATST</name>
<dbReference type="EMBL" id="JACEIK010010430">
    <property type="protein sequence ID" value="MCE3215186.1"/>
    <property type="molecule type" value="Genomic_DNA"/>
</dbReference>
<reference evidence="2 3" key="1">
    <citation type="journal article" date="2021" name="BMC Genomics">
        <title>Datura genome reveals duplications of psychoactive alkaloid biosynthetic genes and high mutation rate following tissue culture.</title>
        <authorList>
            <person name="Rajewski A."/>
            <person name="Carter-House D."/>
            <person name="Stajich J."/>
            <person name="Litt A."/>
        </authorList>
    </citation>
    <scope>NUCLEOTIDE SEQUENCE [LARGE SCALE GENOMIC DNA]</scope>
    <source>
        <strain evidence="2">AR-01</strain>
    </source>
</reference>
<gene>
    <name evidence="2" type="ORF">HAX54_001215</name>
</gene>
<sequence length="91" mass="10369">SRFVCGWRDALRQILRCIRDEVPASSDLLDWRRVGYLLISWKFPAIDLYPSRLATLSCWVVCGLLALLAGLYITFEQVDYVVLMSNLIGSS</sequence>
<organism evidence="2 3">
    <name type="scientific">Datura stramonium</name>
    <name type="common">Jimsonweed</name>
    <name type="synonym">Common thornapple</name>
    <dbReference type="NCBI Taxonomy" id="4076"/>
    <lineage>
        <taxon>Eukaryota</taxon>
        <taxon>Viridiplantae</taxon>
        <taxon>Streptophyta</taxon>
        <taxon>Embryophyta</taxon>
        <taxon>Tracheophyta</taxon>
        <taxon>Spermatophyta</taxon>
        <taxon>Magnoliopsida</taxon>
        <taxon>eudicotyledons</taxon>
        <taxon>Gunneridae</taxon>
        <taxon>Pentapetalae</taxon>
        <taxon>asterids</taxon>
        <taxon>lamiids</taxon>
        <taxon>Solanales</taxon>
        <taxon>Solanaceae</taxon>
        <taxon>Solanoideae</taxon>
        <taxon>Datureae</taxon>
        <taxon>Datura</taxon>
    </lineage>
</organism>
<proteinExistence type="predicted"/>
<accession>A0ABS8WTH8</accession>
<keyword evidence="1" id="KW-1133">Transmembrane helix</keyword>
<protein>
    <submittedName>
        <fullName evidence="2">Uncharacterized protein</fullName>
    </submittedName>
</protein>
<evidence type="ECO:0000313" key="2">
    <source>
        <dbReference type="EMBL" id="MCE3215186.1"/>
    </source>
</evidence>
<keyword evidence="1" id="KW-0812">Transmembrane</keyword>
<evidence type="ECO:0000256" key="1">
    <source>
        <dbReference type="SAM" id="Phobius"/>
    </source>
</evidence>
<feature type="non-terminal residue" evidence="2">
    <location>
        <position position="1"/>
    </location>
</feature>
<dbReference type="Proteomes" id="UP000823775">
    <property type="component" value="Unassembled WGS sequence"/>
</dbReference>
<feature type="transmembrane region" description="Helical" evidence="1">
    <location>
        <begin position="53"/>
        <end position="75"/>
    </location>
</feature>
<keyword evidence="1" id="KW-0472">Membrane</keyword>